<proteinExistence type="predicted"/>
<protein>
    <recommendedName>
        <fullName evidence="4">Core-binding (CB) domain-containing protein</fullName>
    </recommendedName>
</protein>
<organism evidence="2 3">
    <name type="scientific">Streptomyces hydrogenans</name>
    <dbReference type="NCBI Taxonomy" id="1873719"/>
    <lineage>
        <taxon>Bacteria</taxon>
        <taxon>Bacillati</taxon>
        <taxon>Actinomycetota</taxon>
        <taxon>Actinomycetes</taxon>
        <taxon>Kitasatosporales</taxon>
        <taxon>Streptomycetaceae</taxon>
        <taxon>Streptomyces</taxon>
    </lineage>
</organism>
<evidence type="ECO:0000313" key="3">
    <source>
        <dbReference type="Proteomes" id="UP001052739"/>
    </source>
</evidence>
<evidence type="ECO:0008006" key="4">
    <source>
        <dbReference type="Google" id="ProtNLM"/>
    </source>
</evidence>
<gene>
    <name evidence="2" type="ORF">Shyd_86670</name>
</gene>
<keyword evidence="3" id="KW-1185">Reference proteome</keyword>
<dbReference type="RefSeq" id="WP_190224144.1">
    <property type="nucleotide sequence ID" value="NZ_BNBS01000049.1"/>
</dbReference>
<comment type="caution">
    <text evidence="2">The sequence shown here is derived from an EMBL/GenBank/DDBJ whole genome shotgun (WGS) entry which is preliminary data.</text>
</comment>
<accession>A0ABQ3PQJ6</accession>
<dbReference type="Proteomes" id="UP001052739">
    <property type="component" value="Unassembled WGS sequence"/>
</dbReference>
<reference evidence="2" key="1">
    <citation type="submission" date="2024-05" db="EMBL/GenBank/DDBJ databases">
        <title>Whole genome shotgun sequence of Streptomyces hydrogenans NBRC 13475.</title>
        <authorList>
            <person name="Komaki H."/>
            <person name="Tamura T."/>
        </authorList>
    </citation>
    <scope>NUCLEOTIDE SEQUENCE</scope>
    <source>
        <strain evidence="2">NBRC 13475</strain>
    </source>
</reference>
<dbReference type="EMBL" id="BNDW01000117">
    <property type="protein sequence ID" value="GHI27296.1"/>
    <property type="molecule type" value="Genomic_DNA"/>
</dbReference>
<evidence type="ECO:0000313" key="2">
    <source>
        <dbReference type="EMBL" id="GHI27296.1"/>
    </source>
</evidence>
<sequence length="294" mass="32124">MNTPQRTAPTSQFPSRAAQAIDTFLASLNTASTRRQRKAFLDEYLAWIAEAHDRPRSLVATAELLDEENVARWLHAAAQGHTRRRSSSRSEASQNSMAARVSTANAFSAHYGRPLDLRPPAGQFAPRLTPDEARRALQALTELHPVGILQTTWERSAAVIAAALTTGEGLAVLHPLRRDDLDLDHQPPRIRVRGTWHPITDETSAHALERWSRTHQALTAGHLKDLKGGDVHQLWVTTAPGRPRGGAPAPSACLPATIRTLESAHRKLTATVLGTPLLVEQFCSAEQPQDAPPV</sequence>
<evidence type="ECO:0000256" key="1">
    <source>
        <dbReference type="SAM" id="MobiDB-lite"/>
    </source>
</evidence>
<feature type="region of interest" description="Disordered" evidence="1">
    <location>
        <begin position="77"/>
        <end position="101"/>
    </location>
</feature>
<feature type="compositionally biased region" description="Polar residues" evidence="1">
    <location>
        <begin position="91"/>
        <end position="101"/>
    </location>
</feature>
<name>A0ABQ3PQJ6_9ACTN</name>